<dbReference type="InterPro" id="IPR050538">
    <property type="entry name" value="MAP_kinase_kinase_kinase"/>
</dbReference>
<dbReference type="FunFam" id="3.30.200.20:FF:000387">
    <property type="entry name" value="Serine/threonine-protein kinase STE11"/>
    <property type="match status" value="1"/>
</dbReference>
<dbReference type="InterPro" id="IPR008271">
    <property type="entry name" value="Ser/Thr_kinase_AS"/>
</dbReference>
<proteinExistence type="inferred from homology"/>
<dbReference type="PROSITE" id="PS00108">
    <property type="entry name" value="PROTEIN_KINASE_ST"/>
    <property type="match status" value="1"/>
</dbReference>
<dbReference type="Proteomes" id="UP000736335">
    <property type="component" value="Unassembled WGS sequence"/>
</dbReference>
<evidence type="ECO:0000313" key="11">
    <source>
        <dbReference type="EMBL" id="KAF9787237.1"/>
    </source>
</evidence>
<evidence type="ECO:0000256" key="6">
    <source>
        <dbReference type="ARBA" id="ARBA00022840"/>
    </source>
</evidence>
<dbReference type="InterPro" id="IPR001245">
    <property type="entry name" value="Ser-Thr/Tyr_kinase_cat_dom"/>
</dbReference>
<dbReference type="InterPro" id="IPR017441">
    <property type="entry name" value="Protein_kinase_ATP_BS"/>
</dbReference>
<feature type="region of interest" description="Disordered" evidence="9">
    <location>
        <begin position="1"/>
        <end position="55"/>
    </location>
</feature>
<dbReference type="AlphaFoldDB" id="A0A9P6HHE8"/>
<dbReference type="InterPro" id="IPR011009">
    <property type="entry name" value="Kinase-like_dom_sf"/>
</dbReference>
<keyword evidence="3" id="KW-0808">Transferase</keyword>
<evidence type="ECO:0000256" key="2">
    <source>
        <dbReference type="ARBA" id="ARBA00022527"/>
    </source>
</evidence>
<dbReference type="SMART" id="SM00220">
    <property type="entry name" value="S_TKc"/>
    <property type="match status" value="1"/>
</dbReference>
<dbReference type="PRINTS" id="PR00109">
    <property type="entry name" value="TYRKINASE"/>
</dbReference>
<dbReference type="PANTHER" id="PTHR48016">
    <property type="entry name" value="MAP KINASE KINASE KINASE SSK2-RELATED-RELATED"/>
    <property type="match status" value="1"/>
</dbReference>
<feature type="compositionally biased region" description="Polar residues" evidence="9">
    <location>
        <begin position="31"/>
        <end position="40"/>
    </location>
</feature>
<evidence type="ECO:0000256" key="9">
    <source>
        <dbReference type="SAM" id="MobiDB-lite"/>
    </source>
</evidence>
<feature type="domain" description="Protein kinase" evidence="10">
    <location>
        <begin position="126"/>
        <end position="393"/>
    </location>
</feature>
<dbReference type="Pfam" id="PF00069">
    <property type="entry name" value="Pkinase"/>
    <property type="match status" value="1"/>
</dbReference>
<keyword evidence="5 11" id="KW-0418">Kinase</keyword>
<reference evidence="11" key="2">
    <citation type="submission" date="2020-11" db="EMBL/GenBank/DDBJ databases">
        <authorList>
            <consortium name="DOE Joint Genome Institute"/>
            <person name="Kuo A."/>
            <person name="Miyauchi S."/>
            <person name="Kiss E."/>
            <person name="Drula E."/>
            <person name="Kohler A."/>
            <person name="Sanchez-Garcia M."/>
            <person name="Andreopoulos B."/>
            <person name="Barry K.W."/>
            <person name="Bonito G."/>
            <person name="Buee M."/>
            <person name="Carver A."/>
            <person name="Chen C."/>
            <person name="Cichocki N."/>
            <person name="Clum A."/>
            <person name="Culley D."/>
            <person name="Crous P.W."/>
            <person name="Fauchery L."/>
            <person name="Girlanda M."/>
            <person name="Hayes R."/>
            <person name="Keri Z."/>
            <person name="Labutti K."/>
            <person name="Lipzen A."/>
            <person name="Lombard V."/>
            <person name="Magnuson J."/>
            <person name="Maillard F."/>
            <person name="Morin E."/>
            <person name="Murat C."/>
            <person name="Nolan M."/>
            <person name="Ohm R."/>
            <person name="Pangilinan J."/>
            <person name="Pereira M."/>
            <person name="Perotto S."/>
            <person name="Peter M."/>
            <person name="Riley R."/>
            <person name="Sitrit Y."/>
            <person name="Stielow B."/>
            <person name="Szollosi G."/>
            <person name="Zifcakova L."/>
            <person name="Stursova M."/>
            <person name="Spatafora J.W."/>
            <person name="Tedersoo L."/>
            <person name="Vaario L.-M."/>
            <person name="Yamada A."/>
            <person name="Yan M."/>
            <person name="Wang P."/>
            <person name="Xu J."/>
            <person name="Bruns T."/>
            <person name="Baldrian P."/>
            <person name="Vilgalys R."/>
            <person name="Henrissat B."/>
            <person name="Grigoriev I.V."/>
            <person name="Hibbett D."/>
            <person name="Nagy L.G."/>
            <person name="Martin F.M."/>
        </authorList>
    </citation>
    <scope>NUCLEOTIDE SEQUENCE</scope>
    <source>
        <strain evidence="11">UH-Tt-Lm1</strain>
    </source>
</reference>
<dbReference type="InterPro" id="IPR000719">
    <property type="entry name" value="Prot_kinase_dom"/>
</dbReference>
<dbReference type="GO" id="GO:0000196">
    <property type="term" value="P:cell integrity MAPK cascade"/>
    <property type="evidence" value="ECO:0007669"/>
    <property type="project" value="UniProtKB-ARBA"/>
</dbReference>
<evidence type="ECO:0000256" key="8">
    <source>
        <dbReference type="RuleBase" id="RU000304"/>
    </source>
</evidence>
<gene>
    <name evidence="11" type="ORF">BJ322DRAFT_1003302</name>
</gene>
<evidence type="ECO:0000256" key="7">
    <source>
        <dbReference type="PROSITE-ProRule" id="PRU10141"/>
    </source>
</evidence>
<evidence type="ECO:0000256" key="3">
    <source>
        <dbReference type="ARBA" id="ARBA00022679"/>
    </source>
</evidence>
<dbReference type="FunFam" id="1.10.510.10:FF:000182">
    <property type="entry name" value="MAP kinase kinase kinase mkh1"/>
    <property type="match status" value="1"/>
</dbReference>
<accession>A0A9P6HHE8</accession>
<comment type="caution">
    <text evidence="11">The sequence shown here is derived from an EMBL/GenBank/DDBJ whole genome shotgun (WGS) entry which is preliminary data.</text>
</comment>
<keyword evidence="6 7" id="KW-0067">ATP-binding</keyword>
<feature type="binding site" evidence="7">
    <location>
        <position position="155"/>
    </location>
    <ligand>
        <name>ATP</name>
        <dbReference type="ChEBI" id="CHEBI:30616"/>
    </ligand>
</feature>
<feature type="compositionally biased region" description="Basic and acidic residues" evidence="9">
    <location>
        <begin position="1"/>
        <end position="23"/>
    </location>
</feature>
<keyword evidence="12" id="KW-1185">Reference proteome</keyword>
<keyword evidence="2 8" id="KW-0723">Serine/threonine-protein kinase</keyword>
<dbReference type="PROSITE" id="PS00107">
    <property type="entry name" value="PROTEIN_KINASE_ATP"/>
    <property type="match status" value="1"/>
</dbReference>
<feature type="non-terminal residue" evidence="11">
    <location>
        <position position="1"/>
    </location>
</feature>
<name>A0A9P6HHE8_9AGAM</name>
<comment type="similarity">
    <text evidence="1">Belongs to the protein kinase superfamily. STE Ser/Thr protein kinase family. MAP kinase kinase kinase subfamily.</text>
</comment>
<dbReference type="SUPFAM" id="SSF56112">
    <property type="entry name" value="Protein kinase-like (PK-like)"/>
    <property type="match status" value="1"/>
</dbReference>
<dbReference type="GO" id="GO:0004709">
    <property type="term" value="F:MAP kinase kinase kinase activity"/>
    <property type="evidence" value="ECO:0007669"/>
    <property type="project" value="UniProtKB-ARBA"/>
</dbReference>
<sequence>DFRPPAEEMYERLGDFFPGHDLDEPVIEASSGGTSPTSAEAAQPFPIPDRRKHKKSIRVVANEHKRRLDRTSRITSANNANMLRKRSTKLWGGKMEEVTAEQYKNSPSALSTPAESPSEPKPIFRWVRGELIGKGTYGKVYVALNATTGEMIAVKQVEIPRTESDRNDSRQVTVVEALKSESETLKDLDHPNVVQYLGFEETPRYLSIFLEYVPGGSIASILRKQGRFSENVTKSFTSQILDGLDYLHSKGIIHRDLKADNILVEEFGHCKITDFGISKRTDDINMNGAYTSMQGSVFWMAPEVVNGQKNGYNSKIDIWSVGCVMFEMWTGERPWSGQEAIKVLFQLYQSKLGPPLPMNVPLSPEADDLRKRCFAMNPDDRPTAGELKKHPYLKLPPGWEFTGYS</sequence>
<reference evidence="11" key="1">
    <citation type="journal article" date="2020" name="Nat. Commun.">
        <title>Large-scale genome sequencing of mycorrhizal fungi provides insights into the early evolution of symbiotic traits.</title>
        <authorList>
            <person name="Miyauchi S."/>
            <person name="Kiss E."/>
            <person name="Kuo A."/>
            <person name="Drula E."/>
            <person name="Kohler A."/>
            <person name="Sanchez-Garcia M."/>
            <person name="Morin E."/>
            <person name="Andreopoulos B."/>
            <person name="Barry K.W."/>
            <person name="Bonito G."/>
            <person name="Buee M."/>
            <person name="Carver A."/>
            <person name="Chen C."/>
            <person name="Cichocki N."/>
            <person name="Clum A."/>
            <person name="Culley D."/>
            <person name="Crous P.W."/>
            <person name="Fauchery L."/>
            <person name="Girlanda M."/>
            <person name="Hayes R.D."/>
            <person name="Keri Z."/>
            <person name="LaButti K."/>
            <person name="Lipzen A."/>
            <person name="Lombard V."/>
            <person name="Magnuson J."/>
            <person name="Maillard F."/>
            <person name="Murat C."/>
            <person name="Nolan M."/>
            <person name="Ohm R.A."/>
            <person name="Pangilinan J."/>
            <person name="Pereira M.F."/>
            <person name="Perotto S."/>
            <person name="Peter M."/>
            <person name="Pfister S."/>
            <person name="Riley R."/>
            <person name="Sitrit Y."/>
            <person name="Stielow J.B."/>
            <person name="Szollosi G."/>
            <person name="Zifcakova L."/>
            <person name="Stursova M."/>
            <person name="Spatafora J.W."/>
            <person name="Tedersoo L."/>
            <person name="Vaario L.M."/>
            <person name="Yamada A."/>
            <person name="Yan M."/>
            <person name="Wang P."/>
            <person name="Xu J."/>
            <person name="Bruns T."/>
            <person name="Baldrian P."/>
            <person name="Vilgalys R."/>
            <person name="Dunand C."/>
            <person name="Henrissat B."/>
            <person name="Grigoriev I.V."/>
            <person name="Hibbett D."/>
            <person name="Nagy L.G."/>
            <person name="Martin F.M."/>
        </authorList>
    </citation>
    <scope>NUCLEOTIDE SEQUENCE</scope>
    <source>
        <strain evidence="11">UH-Tt-Lm1</strain>
    </source>
</reference>
<dbReference type="Gene3D" id="1.10.510.10">
    <property type="entry name" value="Transferase(Phosphotransferase) domain 1"/>
    <property type="match status" value="1"/>
</dbReference>
<evidence type="ECO:0000256" key="4">
    <source>
        <dbReference type="ARBA" id="ARBA00022741"/>
    </source>
</evidence>
<keyword evidence="4 7" id="KW-0547">Nucleotide-binding</keyword>
<dbReference type="GO" id="GO:0005524">
    <property type="term" value="F:ATP binding"/>
    <property type="evidence" value="ECO:0007669"/>
    <property type="project" value="UniProtKB-UniRule"/>
</dbReference>
<protein>
    <submittedName>
        <fullName evidence="11">Kinase-like protein</fullName>
    </submittedName>
</protein>
<dbReference type="PROSITE" id="PS50011">
    <property type="entry name" value="PROTEIN_KINASE_DOM"/>
    <property type="match status" value="1"/>
</dbReference>
<dbReference type="EMBL" id="WIUZ02000005">
    <property type="protein sequence ID" value="KAF9787237.1"/>
    <property type="molecule type" value="Genomic_DNA"/>
</dbReference>
<dbReference type="PANTHER" id="PTHR48016:SF48">
    <property type="entry name" value="SERINE_THREONINE-PROTEIN KINASE BCK1_SLK1_SSP31"/>
    <property type="match status" value="1"/>
</dbReference>
<dbReference type="OrthoDB" id="266718at2759"/>
<organism evidence="11 12">
    <name type="scientific">Thelephora terrestris</name>
    <dbReference type="NCBI Taxonomy" id="56493"/>
    <lineage>
        <taxon>Eukaryota</taxon>
        <taxon>Fungi</taxon>
        <taxon>Dikarya</taxon>
        <taxon>Basidiomycota</taxon>
        <taxon>Agaricomycotina</taxon>
        <taxon>Agaricomycetes</taxon>
        <taxon>Thelephorales</taxon>
        <taxon>Thelephoraceae</taxon>
        <taxon>Thelephora</taxon>
    </lineage>
</organism>
<evidence type="ECO:0000259" key="10">
    <source>
        <dbReference type="PROSITE" id="PS50011"/>
    </source>
</evidence>
<evidence type="ECO:0000256" key="5">
    <source>
        <dbReference type="ARBA" id="ARBA00022777"/>
    </source>
</evidence>
<evidence type="ECO:0000313" key="12">
    <source>
        <dbReference type="Proteomes" id="UP000736335"/>
    </source>
</evidence>
<evidence type="ECO:0000256" key="1">
    <source>
        <dbReference type="ARBA" id="ARBA00006529"/>
    </source>
</evidence>